<evidence type="ECO:0000313" key="3">
    <source>
        <dbReference type="EMBL" id="NGZ85912.1"/>
    </source>
</evidence>
<dbReference type="PANTHER" id="PTHR24320">
    <property type="entry name" value="RETINOL DEHYDROGENASE"/>
    <property type="match status" value="1"/>
</dbReference>
<gene>
    <name evidence="3" type="ORF">GW587_16825</name>
</gene>
<dbReference type="SUPFAM" id="SSF51735">
    <property type="entry name" value="NAD(P)-binding Rossmann-fold domains"/>
    <property type="match status" value="1"/>
</dbReference>
<proteinExistence type="inferred from homology"/>
<reference evidence="4" key="2">
    <citation type="submission" date="2023-07" db="EMBL/GenBank/DDBJ databases">
        <title>Duganella aceri sp. nov., isolated from tree sap.</title>
        <authorList>
            <person name="Kim I.S."/>
        </authorList>
    </citation>
    <scope>NUCLEOTIDE SEQUENCE [LARGE SCALE GENOMIC DNA]</scope>
    <source>
        <strain evidence="4">SAP-35</strain>
    </source>
</reference>
<dbReference type="PRINTS" id="PR00081">
    <property type="entry name" value="GDHRDH"/>
</dbReference>
<comment type="similarity">
    <text evidence="1">Belongs to the short-chain dehydrogenases/reductases (SDR) family.</text>
</comment>
<organism evidence="3 4">
    <name type="scientific">Duganella aceris</name>
    <dbReference type="NCBI Taxonomy" id="2703883"/>
    <lineage>
        <taxon>Bacteria</taxon>
        <taxon>Pseudomonadati</taxon>
        <taxon>Pseudomonadota</taxon>
        <taxon>Betaproteobacteria</taxon>
        <taxon>Burkholderiales</taxon>
        <taxon>Oxalobacteraceae</taxon>
        <taxon>Telluria group</taxon>
        <taxon>Duganella</taxon>
    </lineage>
</organism>
<keyword evidence="2" id="KW-0560">Oxidoreductase</keyword>
<evidence type="ECO:0000256" key="1">
    <source>
        <dbReference type="ARBA" id="ARBA00006484"/>
    </source>
</evidence>
<dbReference type="PANTHER" id="PTHR24320:SF148">
    <property type="entry name" value="NAD(P)-BINDING ROSSMANN-FOLD SUPERFAMILY PROTEIN"/>
    <property type="match status" value="1"/>
</dbReference>
<dbReference type="Gene3D" id="3.40.50.720">
    <property type="entry name" value="NAD(P)-binding Rossmann-like Domain"/>
    <property type="match status" value="1"/>
</dbReference>
<evidence type="ECO:0000256" key="2">
    <source>
        <dbReference type="ARBA" id="ARBA00023002"/>
    </source>
</evidence>
<evidence type="ECO:0000313" key="4">
    <source>
        <dbReference type="Proteomes" id="UP000666369"/>
    </source>
</evidence>
<dbReference type="Proteomes" id="UP000666369">
    <property type="component" value="Unassembled WGS sequence"/>
</dbReference>
<dbReference type="InterPro" id="IPR036291">
    <property type="entry name" value="NAD(P)-bd_dom_sf"/>
</dbReference>
<protein>
    <submittedName>
        <fullName evidence="3">SDR family NAD(P)-dependent oxidoreductase</fullName>
    </submittedName>
</protein>
<accession>A0ABX0FN23</accession>
<sequence>MAKNNYQGALQRPIGSGFGAASTTSDVIKGIDLAGTTAIVTGGYAGIGLETVKALTAAGARVIVPARNREKATRSLAGIANVEIEEMDLADAGSIDAFADRFLASGRALHVLINNAGIMWAPLRRDERGNESQLSTNYLGHFQLTARLWSALVMARGARVVNVSSWGHHYSPVVFDDPNFLAREYDTLSAYGQSKTASTLFSLELDVRGKGAGVRAYAVHPGIIAGTELSRDLPREALQKFGALDADHNPIHDLSKGLKTLSQGASTTVWCATSPALADIGGVYCEDADIAQLDRLDAGDAAGVIDTALMRGVAPHALDEQAAQRLWVLSEQLSGMKFQVTNEEKTR</sequence>
<dbReference type="Pfam" id="PF00106">
    <property type="entry name" value="adh_short"/>
    <property type="match status" value="1"/>
</dbReference>
<dbReference type="EMBL" id="JAADJT010000007">
    <property type="protein sequence ID" value="NGZ85912.1"/>
    <property type="molecule type" value="Genomic_DNA"/>
</dbReference>
<keyword evidence="4" id="KW-1185">Reference proteome</keyword>
<dbReference type="InterPro" id="IPR002347">
    <property type="entry name" value="SDR_fam"/>
</dbReference>
<comment type="caution">
    <text evidence="3">The sequence shown here is derived from an EMBL/GenBank/DDBJ whole genome shotgun (WGS) entry which is preliminary data.</text>
</comment>
<dbReference type="RefSeq" id="WP_166105373.1">
    <property type="nucleotide sequence ID" value="NZ_JAADJT010000007.1"/>
</dbReference>
<reference evidence="3 4" key="1">
    <citation type="submission" date="2020-01" db="EMBL/GenBank/DDBJ databases">
        <authorList>
            <person name="Lee S.D."/>
        </authorList>
    </citation>
    <scope>NUCLEOTIDE SEQUENCE [LARGE SCALE GENOMIC DNA]</scope>
    <source>
        <strain evidence="3 4">SAP-35</strain>
    </source>
</reference>
<name>A0ABX0FN23_9BURK</name>